<dbReference type="STRING" id="243230.DR_0719"/>
<organism evidence="4 5">
    <name type="scientific">Deinococcus radiodurans (strain ATCC 13939 / DSM 20539 / JCM 16871 / CCUG 27074 / LMG 4051 / NBRC 15346 / NCIMB 9279 / VKM B-1422 / R1)</name>
    <dbReference type="NCBI Taxonomy" id="243230"/>
    <lineage>
        <taxon>Bacteria</taxon>
        <taxon>Thermotogati</taxon>
        <taxon>Deinococcota</taxon>
        <taxon>Deinococci</taxon>
        <taxon>Deinococcales</taxon>
        <taxon>Deinococcaceae</taxon>
        <taxon>Deinococcus</taxon>
    </lineage>
</organism>
<proteinExistence type="predicted"/>
<evidence type="ECO:0000259" key="2">
    <source>
        <dbReference type="PROSITE" id="PS51831"/>
    </source>
</evidence>
<dbReference type="eggNOG" id="COG2203">
    <property type="taxonomic scope" value="Bacteria"/>
</dbReference>
<dbReference type="PATRIC" id="fig|243230.17.peg.897"/>
<dbReference type="PANTHER" id="PTHR45228:SF1">
    <property type="entry name" value="CYCLIC DI-GMP PHOSPHODIESTERASE TM_0186"/>
    <property type="match status" value="1"/>
</dbReference>
<dbReference type="InterPro" id="IPR006675">
    <property type="entry name" value="HDIG_dom"/>
</dbReference>
<dbReference type="NCBIfam" id="TIGR00277">
    <property type="entry name" value="HDIG"/>
    <property type="match status" value="1"/>
</dbReference>
<dbReference type="SMART" id="SM00471">
    <property type="entry name" value="HDc"/>
    <property type="match status" value="1"/>
</dbReference>
<feature type="domain" description="HD" evidence="2">
    <location>
        <begin position="280"/>
        <end position="403"/>
    </location>
</feature>
<dbReference type="Gene3D" id="1.10.3210.10">
    <property type="entry name" value="Hypothetical protein af1432"/>
    <property type="match status" value="1"/>
</dbReference>
<evidence type="ECO:0000313" key="4">
    <source>
        <dbReference type="EMBL" id="AAF10297.1"/>
    </source>
</evidence>
<dbReference type="InterPro" id="IPR006674">
    <property type="entry name" value="HD_domain"/>
</dbReference>
<keyword evidence="1" id="KW-1133">Transmembrane helix</keyword>
<feature type="transmembrane region" description="Helical" evidence="1">
    <location>
        <begin position="48"/>
        <end position="67"/>
    </location>
</feature>
<dbReference type="GeneID" id="69516966"/>
<dbReference type="InterPro" id="IPR003607">
    <property type="entry name" value="HD/PDEase_dom"/>
</dbReference>
<dbReference type="OrthoDB" id="9804747at2"/>
<keyword evidence="1" id="KW-0472">Membrane</keyword>
<accession>Q9RWF0</accession>
<reference evidence="4 5" key="1">
    <citation type="journal article" date="1999" name="Science">
        <title>Genome sequence of the radioresistant bacterium Deinococcus radiodurans R1.</title>
        <authorList>
            <person name="White O."/>
            <person name="Eisen J.A."/>
            <person name="Heidelberg J.F."/>
            <person name="Hickey E.K."/>
            <person name="Peterson J.D."/>
            <person name="Dodson R.J."/>
            <person name="Haft D.H."/>
            <person name="Gwinn M.L."/>
            <person name="Nelson W.C."/>
            <person name="Richardson D.L."/>
            <person name="Moffat K.S."/>
            <person name="Qin H."/>
            <person name="Jiang L."/>
            <person name="Pamphile W."/>
            <person name="Crosby M."/>
            <person name="Shen M."/>
            <person name="Vamathevan J.J."/>
            <person name="Lam P."/>
            <person name="McDonald L."/>
            <person name="Utterback T."/>
            <person name="Zalewski C."/>
            <person name="Makarova K.S."/>
            <person name="Aravind L."/>
            <person name="Daly M.J."/>
            <person name="Minton K.W."/>
            <person name="Fleischmann R.D."/>
            <person name="Ketchum K.A."/>
            <person name="Nelson K.E."/>
            <person name="Salzberg S."/>
            <person name="Smith H.O."/>
            <person name="Venter J.C."/>
            <person name="Fraser C.M."/>
        </authorList>
    </citation>
    <scope>NUCLEOTIDE SEQUENCE [LARGE SCALE GENOMIC DNA]</scope>
    <source>
        <strain evidence="5">ATCC 13939 / DSM 20539 / JCM 16871 / LMG 4051 / NBRC 15346 / NCIMB 9279 / R1 / VKM B-1422</strain>
    </source>
</reference>
<dbReference type="SUPFAM" id="SSF109604">
    <property type="entry name" value="HD-domain/PDEase-like"/>
    <property type="match status" value="1"/>
</dbReference>
<gene>
    <name evidence="4" type="ordered locus">DR_0719</name>
</gene>
<dbReference type="InterPro" id="IPR052020">
    <property type="entry name" value="Cyclic_di-GMP/3'3'-cGAMP_PDE"/>
</dbReference>
<dbReference type="AlphaFoldDB" id="Q9RWF0"/>
<evidence type="ECO:0000313" key="5">
    <source>
        <dbReference type="Proteomes" id="UP000002524"/>
    </source>
</evidence>
<dbReference type="PaxDb" id="243230-DR_0719"/>
<dbReference type="eggNOG" id="COG2206">
    <property type="taxonomic scope" value="Bacteria"/>
</dbReference>
<dbReference type="RefSeq" id="WP_010887364.1">
    <property type="nucleotide sequence ID" value="NC_001263.1"/>
</dbReference>
<name>Q9RWF0_DEIRA</name>
<dbReference type="EnsemblBacteria" id="AAF10297">
    <property type="protein sequence ID" value="AAF10297"/>
    <property type="gene ID" value="DR_0719"/>
</dbReference>
<dbReference type="PROSITE" id="PS51831">
    <property type="entry name" value="HD"/>
    <property type="match status" value="1"/>
</dbReference>
<dbReference type="PROSITE" id="PS51832">
    <property type="entry name" value="HD_GYP"/>
    <property type="match status" value="1"/>
</dbReference>
<dbReference type="EMBL" id="AE000513">
    <property type="protein sequence ID" value="AAF10297.1"/>
    <property type="molecule type" value="Genomic_DNA"/>
</dbReference>
<dbReference type="SUPFAM" id="SSF55781">
    <property type="entry name" value="GAF domain-like"/>
    <property type="match status" value="1"/>
</dbReference>
<dbReference type="InParanoid" id="Q9RWF0"/>
<sequence length="452" mass="50417">MFSPRPLLFLLLLLALVAVGYAVAHDQQGLMSGAALLIAVVSLSFRGIWRWAALLVYPLAFLASLALPGKEPPTVEMLVGGLLTIVALAWLLLRDQSQQQELEWRRKVVDALRTGSERLNEARNDEAIIRAGLNILVKLQVAPNLAFVAYRQGTPYVMAAQGAFNTFLNKPVYPSDNDSRSVQADHWVAEEVLALLSRAERQSYLVAEVYGRDSTHLGLLILARPTPQPFSAEERGVVQSFARLLGAQLGQERANRNLREANDLTLRSLGAALERRDDETGGHTARVVGLATRLAQRLGWDEEQVRALRWGAYLHDLGKIAIPDRILHKNGALDDQEKQVIRSHTTVGYEMLQDLHFLPAETLDLVRYHHERWDGTGYPSGLRGDNIPDAARIFSIVDVYDALTSERPYKSAWSPERALQEIRAGAGAHFDPQYVEAFLYLMAEQDDARLVH</sequence>
<dbReference type="InterPro" id="IPR037522">
    <property type="entry name" value="HD_GYP_dom"/>
</dbReference>
<protein>
    <submittedName>
        <fullName evidence="4">Uncharacterized protein</fullName>
    </submittedName>
</protein>
<evidence type="ECO:0000259" key="3">
    <source>
        <dbReference type="PROSITE" id="PS51832"/>
    </source>
</evidence>
<evidence type="ECO:0000256" key="1">
    <source>
        <dbReference type="SAM" id="Phobius"/>
    </source>
</evidence>
<feature type="transmembrane region" description="Helical" evidence="1">
    <location>
        <begin position="74"/>
        <end position="93"/>
    </location>
</feature>
<dbReference type="CDD" id="cd00077">
    <property type="entry name" value="HDc"/>
    <property type="match status" value="1"/>
</dbReference>
<dbReference type="PANTHER" id="PTHR45228">
    <property type="entry name" value="CYCLIC DI-GMP PHOSPHODIESTERASE TM_0186-RELATED"/>
    <property type="match status" value="1"/>
</dbReference>
<dbReference type="KEGG" id="dra:DR_0719"/>
<dbReference type="HOGENOM" id="CLU_595457_0_0_0"/>
<feature type="domain" description="HD-GYP" evidence="3">
    <location>
        <begin position="258"/>
        <end position="452"/>
    </location>
</feature>
<keyword evidence="5" id="KW-1185">Reference proteome</keyword>
<dbReference type="PIR" id="A75484">
    <property type="entry name" value="A75484"/>
</dbReference>
<dbReference type="Pfam" id="PF13487">
    <property type="entry name" value="HD_5"/>
    <property type="match status" value="1"/>
</dbReference>
<keyword evidence="1" id="KW-0812">Transmembrane</keyword>
<dbReference type="Proteomes" id="UP000002524">
    <property type="component" value="Chromosome 1"/>
</dbReference>